<dbReference type="AlphaFoldDB" id="A0A8J8PF02"/>
<dbReference type="InterPro" id="IPR036866">
    <property type="entry name" value="RibonucZ/Hydroxyglut_hydro"/>
</dbReference>
<reference evidence="1" key="1">
    <citation type="submission" date="2016-03" db="EMBL/GenBank/DDBJ databases">
        <authorList>
            <person name="Borrel G."/>
            <person name="Mccann A."/>
            <person name="O'Toole P.W."/>
        </authorList>
    </citation>
    <scope>NUCLEOTIDE SEQUENCE</scope>
    <source>
        <strain evidence="1">183</strain>
    </source>
</reference>
<protein>
    <submittedName>
        <fullName evidence="1">Zn-dependent hydrolase</fullName>
    </submittedName>
</protein>
<dbReference type="Pfam" id="PF13483">
    <property type="entry name" value="Lactamase_B_3"/>
    <property type="match status" value="1"/>
</dbReference>
<dbReference type="GeneID" id="41323534"/>
<dbReference type="GO" id="GO:0016787">
    <property type="term" value="F:hydrolase activity"/>
    <property type="evidence" value="ECO:0007669"/>
    <property type="project" value="UniProtKB-KW"/>
</dbReference>
<evidence type="ECO:0000313" key="1">
    <source>
        <dbReference type="EMBL" id="TQS81387.1"/>
    </source>
</evidence>
<dbReference type="SUPFAM" id="SSF56281">
    <property type="entry name" value="Metallo-hydrolase/oxidoreductase"/>
    <property type="match status" value="1"/>
</dbReference>
<organism evidence="1 2">
    <name type="scientific">Candidatus Methanomassiliicoccus intestinalis</name>
    <dbReference type="NCBI Taxonomy" id="1406512"/>
    <lineage>
        <taxon>Archaea</taxon>
        <taxon>Methanobacteriati</taxon>
        <taxon>Thermoplasmatota</taxon>
        <taxon>Thermoplasmata</taxon>
        <taxon>Methanomassiliicoccales</taxon>
        <taxon>Methanomassiliicoccaceae</taxon>
        <taxon>Methanomassiliicoccus</taxon>
    </lineage>
</organism>
<dbReference type="OMA" id="IIPMHYK"/>
<dbReference type="RefSeq" id="WP_020449002.1">
    <property type="nucleotide sequence ID" value="NZ_CAYAYE010000027.1"/>
</dbReference>
<dbReference type="EMBL" id="LVVT01000023">
    <property type="protein sequence ID" value="TQS81387.1"/>
    <property type="molecule type" value="Genomic_DNA"/>
</dbReference>
<dbReference type="Proteomes" id="UP000752814">
    <property type="component" value="Unassembled WGS sequence"/>
</dbReference>
<name>A0A8J8PF02_9ARCH</name>
<evidence type="ECO:0000313" key="2">
    <source>
        <dbReference type="Proteomes" id="UP000752814"/>
    </source>
</evidence>
<accession>A0A8J8PF02</accession>
<dbReference type="PANTHER" id="PTHR42967">
    <property type="entry name" value="METAL DEPENDENT HYDROLASE"/>
    <property type="match status" value="1"/>
</dbReference>
<comment type="caution">
    <text evidence="1">The sequence shown here is derived from an EMBL/GenBank/DDBJ whole genome shotgun (WGS) entry which is preliminary data.</text>
</comment>
<proteinExistence type="predicted"/>
<dbReference type="Gene3D" id="3.60.15.10">
    <property type="entry name" value="Ribonuclease Z/Hydroxyacylglutathione hydrolase-like"/>
    <property type="match status" value="1"/>
</dbReference>
<sequence length="211" mass="23042">MKIIWHGHSCFEIRDGITVVTDPHDGKSIGIKPPVVKADVVLVSHDHFDHNCVRIVKGDPKVVTSCGETAACGLNVRGIPTFHDNEEGSKRGKNTIFCFEMDGIRFCHCGDLGHLLTEKQAEAIGPVDILFIPVGGVFTIDSQDAKRVIELLKPSVAIPMHYHVGGLSISVAGIDPFLDGLPEEDILGVGNEIDFNKEDMSPKTEYWVFSP</sequence>
<keyword evidence="1" id="KW-0378">Hydrolase</keyword>
<dbReference type="PANTHER" id="PTHR42967:SF1">
    <property type="entry name" value="MBL FOLD METALLO-HYDROLASE"/>
    <property type="match status" value="1"/>
</dbReference>
<gene>
    <name evidence="1" type="ORF">A3207_08540</name>
</gene>